<dbReference type="AlphaFoldDB" id="A0A818ZS90"/>
<dbReference type="Proteomes" id="UP000663845">
    <property type="component" value="Unassembled WGS sequence"/>
</dbReference>
<evidence type="ECO:0000313" key="6">
    <source>
        <dbReference type="EMBL" id="CAF4065933.1"/>
    </source>
</evidence>
<dbReference type="Proteomes" id="UP000663891">
    <property type="component" value="Unassembled WGS sequence"/>
</dbReference>
<dbReference type="EMBL" id="CAJNON010000452">
    <property type="protein sequence ID" value="CAF1269990.1"/>
    <property type="molecule type" value="Genomic_DNA"/>
</dbReference>
<evidence type="ECO:0000313" key="4">
    <source>
        <dbReference type="EMBL" id="CAF3773820.1"/>
    </source>
</evidence>
<comment type="caution">
    <text evidence="4">The sequence shown here is derived from an EMBL/GenBank/DDBJ whole genome shotgun (WGS) entry which is preliminary data.</text>
</comment>
<evidence type="ECO:0000313" key="7">
    <source>
        <dbReference type="Proteomes" id="UP000663868"/>
    </source>
</evidence>
<dbReference type="EMBL" id="CAJOAZ010004578">
    <property type="protein sequence ID" value="CAF4065933.1"/>
    <property type="molecule type" value="Genomic_DNA"/>
</dbReference>
<evidence type="ECO:0000313" key="5">
    <source>
        <dbReference type="EMBL" id="CAF4048240.1"/>
    </source>
</evidence>
<proteinExistence type="predicted"/>
<evidence type="ECO:0000313" key="1">
    <source>
        <dbReference type="EMBL" id="CAF1194787.1"/>
    </source>
</evidence>
<organism evidence="4 7">
    <name type="scientific">Adineta steineri</name>
    <dbReference type="NCBI Taxonomy" id="433720"/>
    <lineage>
        <taxon>Eukaryota</taxon>
        <taxon>Metazoa</taxon>
        <taxon>Spiralia</taxon>
        <taxon>Gnathifera</taxon>
        <taxon>Rotifera</taxon>
        <taxon>Eurotatoria</taxon>
        <taxon>Bdelloidea</taxon>
        <taxon>Adinetida</taxon>
        <taxon>Adinetidae</taxon>
        <taxon>Adineta</taxon>
    </lineage>
</organism>
<evidence type="ECO:0000313" key="3">
    <source>
        <dbReference type="EMBL" id="CAF1269990.1"/>
    </source>
</evidence>
<gene>
    <name evidence="1" type="ORF">IZO911_LOCUS28254</name>
    <name evidence="2" type="ORF">JYZ213_LOCUS27070</name>
    <name evidence="4" type="ORF">KXQ929_LOCUS15523</name>
    <name evidence="5" type="ORF">OKA104_LOCUS32615</name>
    <name evidence="6" type="ORF">OXD698_LOCUS33424</name>
    <name evidence="3" type="ORF">VCS650_LOCUS29368</name>
</gene>
<dbReference type="Proteomes" id="UP000663868">
    <property type="component" value="Unassembled WGS sequence"/>
</dbReference>
<dbReference type="OrthoDB" id="9970532at2759"/>
<dbReference type="EMBL" id="CAJOAY010003958">
    <property type="protein sequence ID" value="CAF4048240.1"/>
    <property type="molecule type" value="Genomic_DNA"/>
</dbReference>
<protein>
    <submittedName>
        <fullName evidence="4">Uncharacterized protein</fullName>
    </submittedName>
</protein>
<dbReference type="Proteomes" id="UP000663860">
    <property type="component" value="Unassembled WGS sequence"/>
</dbReference>
<reference evidence="4" key="1">
    <citation type="submission" date="2021-02" db="EMBL/GenBank/DDBJ databases">
        <authorList>
            <person name="Nowell W R."/>
        </authorList>
    </citation>
    <scope>NUCLEOTIDE SEQUENCE</scope>
</reference>
<dbReference type="Proteomes" id="UP000663881">
    <property type="component" value="Unassembled WGS sequence"/>
</dbReference>
<name>A0A818ZS90_9BILA</name>
<accession>A0A818ZS90</accession>
<evidence type="ECO:0000313" key="2">
    <source>
        <dbReference type="EMBL" id="CAF1203878.1"/>
    </source>
</evidence>
<dbReference type="EMBL" id="CAJOBB010000904">
    <property type="protein sequence ID" value="CAF3773820.1"/>
    <property type="molecule type" value="Genomic_DNA"/>
</dbReference>
<sequence>MKHFPYAIPDSPQSKYYVQLLLLSPASLGCQYGTYWQYGTRNFNDFPFHWWSNASSFEIKNYMNFNFEMIHSKNSSIDEDYWYANERCETGSGEIFPCQEIYFKKDTQIPLRFTEVVRHGLQVVQDVINYKVISMGKPDEKYFDSIPRNWSLNCQDVNLGLLYDPETTTIDLNQSADIHISLSAPPHQIYGNDTVRIQWKATRSKDCFKWTPEELYFNTKNFQEKQILTITRIKNGPLTVFYPIFNGGGFDPLSSDDYPIIIT</sequence>
<dbReference type="EMBL" id="CAJNOG010000370">
    <property type="protein sequence ID" value="CAF1203878.1"/>
    <property type="molecule type" value="Genomic_DNA"/>
</dbReference>
<dbReference type="Proteomes" id="UP000663844">
    <property type="component" value="Unassembled WGS sequence"/>
</dbReference>
<dbReference type="EMBL" id="CAJNOE010000398">
    <property type="protein sequence ID" value="CAF1194787.1"/>
    <property type="molecule type" value="Genomic_DNA"/>
</dbReference>
<dbReference type="PROSITE" id="PS51257">
    <property type="entry name" value="PROKAR_LIPOPROTEIN"/>
    <property type="match status" value="1"/>
</dbReference>